<comment type="caution">
    <text evidence="2">The sequence shown here is derived from an EMBL/GenBank/DDBJ whole genome shotgun (WGS) entry which is preliminary data.</text>
</comment>
<dbReference type="OMA" id="VIICNPS"/>
<dbReference type="InterPro" id="IPR017451">
    <property type="entry name" value="F-box-assoc_interact_dom"/>
</dbReference>
<gene>
    <name evidence="2" type="ORF">T459_34722</name>
</gene>
<accession>A0A2G2XV77</accession>
<dbReference type="Pfam" id="PF08268">
    <property type="entry name" value="FBA_3"/>
    <property type="match status" value="1"/>
</dbReference>
<dbReference type="NCBIfam" id="TIGR01640">
    <property type="entry name" value="F_box_assoc_1"/>
    <property type="match status" value="1"/>
</dbReference>
<evidence type="ECO:0000259" key="1">
    <source>
        <dbReference type="Pfam" id="PF08268"/>
    </source>
</evidence>
<protein>
    <recommendedName>
        <fullName evidence="1">F-box associated beta-propeller type 3 domain-containing protein</fullName>
    </recommendedName>
</protein>
<reference evidence="2 3" key="1">
    <citation type="journal article" date="2014" name="Nat. Genet.">
        <title>Genome sequence of the hot pepper provides insights into the evolution of pungency in Capsicum species.</title>
        <authorList>
            <person name="Kim S."/>
            <person name="Park M."/>
            <person name="Yeom S.I."/>
            <person name="Kim Y.M."/>
            <person name="Lee J.M."/>
            <person name="Lee H.A."/>
            <person name="Seo E."/>
            <person name="Choi J."/>
            <person name="Cheong K."/>
            <person name="Kim K.T."/>
            <person name="Jung K."/>
            <person name="Lee G.W."/>
            <person name="Oh S.K."/>
            <person name="Bae C."/>
            <person name="Kim S.B."/>
            <person name="Lee H.Y."/>
            <person name="Kim S.Y."/>
            <person name="Kim M.S."/>
            <person name="Kang B.C."/>
            <person name="Jo Y.D."/>
            <person name="Yang H.B."/>
            <person name="Jeong H.J."/>
            <person name="Kang W.H."/>
            <person name="Kwon J.K."/>
            <person name="Shin C."/>
            <person name="Lim J.Y."/>
            <person name="Park J.H."/>
            <person name="Huh J.H."/>
            <person name="Kim J.S."/>
            <person name="Kim B.D."/>
            <person name="Cohen O."/>
            <person name="Paran I."/>
            <person name="Suh M.C."/>
            <person name="Lee S.B."/>
            <person name="Kim Y.K."/>
            <person name="Shin Y."/>
            <person name="Noh S.J."/>
            <person name="Park J."/>
            <person name="Seo Y.S."/>
            <person name="Kwon S.Y."/>
            <person name="Kim H.A."/>
            <person name="Park J.M."/>
            <person name="Kim H.J."/>
            <person name="Choi S.B."/>
            <person name="Bosland P.W."/>
            <person name="Reeves G."/>
            <person name="Jo S.H."/>
            <person name="Lee B.W."/>
            <person name="Cho H.T."/>
            <person name="Choi H.S."/>
            <person name="Lee M.S."/>
            <person name="Yu Y."/>
            <person name="Do Choi Y."/>
            <person name="Park B.S."/>
            <person name="van Deynze A."/>
            <person name="Ashrafi H."/>
            <person name="Hill T."/>
            <person name="Kim W.T."/>
            <person name="Pai H.S."/>
            <person name="Ahn H.K."/>
            <person name="Yeam I."/>
            <person name="Giovannoni J.J."/>
            <person name="Rose J.K."/>
            <person name="Sorensen I."/>
            <person name="Lee S.J."/>
            <person name="Kim R.W."/>
            <person name="Choi I.Y."/>
            <person name="Choi B.S."/>
            <person name="Lim J.S."/>
            <person name="Lee Y.H."/>
            <person name="Choi D."/>
        </authorList>
    </citation>
    <scope>NUCLEOTIDE SEQUENCE [LARGE SCALE GENOMIC DNA]</scope>
    <source>
        <strain evidence="3">cv. CM334</strain>
    </source>
</reference>
<evidence type="ECO:0000313" key="3">
    <source>
        <dbReference type="Proteomes" id="UP000222542"/>
    </source>
</evidence>
<proteinExistence type="predicted"/>
<dbReference type="PANTHER" id="PTHR31111">
    <property type="entry name" value="BNAA05G37150D PROTEIN-RELATED"/>
    <property type="match status" value="1"/>
</dbReference>
<dbReference type="Gramene" id="PHT61426">
    <property type="protein sequence ID" value="PHT61426"/>
    <property type="gene ID" value="T459_34722"/>
</dbReference>
<dbReference type="Proteomes" id="UP000222542">
    <property type="component" value="Unassembled WGS sequence"/>
</dbReference>
<evidence type="ECO:0000313" key="2">
    <source>
        <dbReference type="EMBL" id="PHT61426.1"/>
    </source>
</evidence>
<name>A0A2G2XV77_CAPAN</name>
<dbReference type="InterPro" id="IPR013187">
    <property type="entry name" value="F-box-assoc_dom_typ3"/>
</dbReference>
<organism evidence="2 3">
    <name type="scientific">Capsicum annuum</name>
    <name type="common">Capsicum pepper</name>
    <dbReference type="NCBI Taxonomy" id="4072"/>
    <lineage>
        <taxon>Eukaryota</taxon>
        <taxon>Viridiplantae</taxon>
        <taxon>Streptophyta</taxon>
        <taxon>Embryophyta</taxon>
        <taxon>Tracheophyta</taxon>
        <taxon>Spermatophyta</taxon>
        <taxon>Magnoliopsida</taxon>
        <taxon>eudicotyledons</taxon>
        <taxon>Gunneridae</taxon>
        <taxon>Pentapetalae</taxon>
        <taxon>asterids</taxon>
        <taxon>lamiids</taxon>
        <taxon>Solanales</taxon>
        <taxon>Solanaceae</taxon>
        <taxon>Solanoideae</taxon>
        <taxon>Capsiceae</taxon>
        <taxon>Capsicum</taxon>
    </lineage>
</organism>
<dbReference type="EMBL" id="AYRZ02000157">
    <property type="protein sequence ID" value="PHT61426.1"/>
    <property type="molecule type" value="Genomic_DNA"/>
</dbReference>
<dbReference type="PANTHER" id="PTHR31111:SF44">
    <property type="entry name" value="F-BOX DOMAIN-CONTAINING PROTEIN"/>
    <property type="match status" value="1"/>
</dbReference>
<dbReference type="AlphaFoldDB" id="A0A2G2XV77"/>
<keyword evidence="3" id="KW-1185">Reference proteome</keyword>
<reference evidence="2 3" key="2">
    <citation type="journal article" date="2017" name="Genome Biol.">
        <title>New reference genome sequences of hot pepper reveal the massive evolution of plant disease-resistance genes by retroduplication.</title>
        <authorList>
            <person name="Kim S."/>
            <person name="Park J."/>
            <person name="Yeom S.I."/>
            <person name="Kim Y.M."/>
            <person name="Seo E."/>
            <person name="Kim K.T."/>
            <person name="Kim M.S."/>
            <person name="Lee J.M."/>
            <person name="Cheong K."/>
            <person name="Shin H.S."/>
            <person name="Kim S.B."/>
            <person name="Han K."/>
            <person name="Lee J."/>
            <person name="Park M."/>
            <person name="Lee H.A."/>
            <person name="Lee H.Y."/>
            <person name="Lee Y."/>
            <person name="Oh S."/>
            <person name="Lee J.H."/>
            <person name="Choi E."/>
            <person name="Choi E."/>
            <person name="Lee S.E."/>
            <person name="Jeon J."/>
            <person name="Kim H."/>
            <person name="Choi G."/>
            <person name="Song H."/>
            <person name="Lee J."/>
            <person name="Lee S.C."/>
            <person name="Kwon J.K."/>
            <person name="Lee H.Y."/>
            <person name="Koo N."/>
            <person name="Hong Y."/>
            <person name="Kim R.W."/>
            <person name="Kang W.H."/>
            <person name="Huh J.H."/>
            <person name="Kang B.C."/>
            <person name="Yang T.J."/>
            <person name="Lee Y.H."/>
            <person name="Bennetzen J.L."/>
            <person name="Choi D."/>
        </authorList>
    </citation>
    <scope>NUCLEOTIDE SEQUENCE [LARGE SCALE GENOMIC DNA]</scope>
    <source>
        <strain evidence="3">cv. CM334</strain>
    </source>
</reference>
<sequence length="151" mass="17496">MYANGLFCVWNQDVESVIICNPSTREVIRLSNLRKPPSSVDFDPSYNYSLGYEPEENKYKILMTCDASLGPTRNWVFTLGIDESWREIESSFMIDFVPIFNGRVCIDGVIYMFDCKDNFIAAFNVKTENFRIIKLCDDLSPLFNPNFKLIE</sequence>
<feature type="domain" description="F-box associated beta-propeller type 3" evidence="1">
    <location>
        <begin position="2"/>
        <end position="140"/>
    </location>
</feature>